<reference evidence="1 2" key="1">
    <citation type="submission" date="2019-12" db="EMBL/GenBank/DDBJ databases">
        <authorList>
            <person name="Alioto T."/>
            <person name="Alioto T."/>
            <person name="Gomez Garrido J."/>
        </authorList>
    </citation>
    <scope>NUCLEOTIDE SEQUENCE [LARGE SCALE GENOMIC DNA]</scope>
</reference>
<sequence length="80" mass="9065">MHSPPSSTPHSPPFTVTLCSIFGDNRVEMFNQWLLLLLLVQNLCRKVISQSSSKDFLGKNNYTHCLCLSFYISVSSKMPK</sequence>
<gene>
    <name evidence="1" type="ORF">OLEA9_A014225</name>
</gene>
<evidence type="ECO:0000313" key="2">
    <source>
        <dbReference type="Proteomes" id="UP000594638"/>
    </source>
</evidence>
<dbReference type="Gramene" id="OE9A014225T2">
    <property type="protein sequence ID" value="OE9A014225C2"/>
    <property type="gene ID" value="OE9A014225"/>
</dbReference>
<organism evidence="1 2">
    <name type="scientific">Olea europaea subsp. europaea</name>
    <dbReference type="NCBI Taxonomy" id="158383"/>
    <lineage>
        <taxon>Eukaryota</taxon>
        <taxon>Viridiplantae</taxon>
        <taxon>Streptophyta</taxon>
        <taxon>Embryophyta</taxon>
        <taxon>Tracheophyta</taxon>
        <taxon>Spermatophyta</taxon>
        <taxon>Magnoliopsida</taxon>
        <taxon>eudicotyledons</taxon>
        <taxon>Gunneridae</taxon>
        <taxon>Pentapetalae</taxon>
        <taxon>asterids</taxon>
        <taxon>lamiids</taxon>
        <taxon>Lamiales</taxon>
        <taxon>Oleaceae</taxon>
        <taxon>Oleeae</taxon>
        <taxon>Olea</taxon>
    </lineage>
</organism>
<keyword evidence="2" id="KW-1185">Reference proteome</keyword>
<proteinExistence type="predicted"/>
<accession>A0A8S0UN91</accession>
<protein>
    <submittedName>
        <fullName evidence="1">Uncharacterized protein</fullName>
    </submittedName>
</protein>
<dbReference type="AlphaFoldDB" id="A0A8S0UN91"/>
<comment type="caution">
    <text evidence="1">The sequence shown here is derived from an EMBL/GenBank/DDBJ whole genome shotgun (WGS) entry which is preliminary data.</text>
</comment>
<dbReference type="EMBL" id="CACTIH010009031">
    <property type="protein sequence ID" value="CAA3019811.1"/>
    <property type="molecule type" value="Genomic_DNA"/>
</dbReference>
<evidence type="ECO:0000313" key="1">
    <source>
        <dbReference type="EMBL" id="CAA3019811.1"/>
    </source>
</evidence>
<name>A0A8S0UN91_OLEEU</name>
<dbReference type="Proteomes" id="UP000594638">
    <property type="component" value="Unassembled WGS sequence"/>
</dbReference>